<dbReference type="EMBL" id="DRMS01000326">
    <property type="protein sequence ID" value="HFC92880.1"/>
    <property type="molecule type" value="Genomic_DNA"/>
</dbReference>
<dbReference type="InterPro" id="IPR017475">
    <property type="entry name" value="EPS_sugar_tfrase"/>
</dbReference>
<comment type="similarity">
    <text evidence="2">Belongs to the bacterial sugar transferase family.</text>
</comment>
<dbReference type="Pfam" id="PF02397">
    <property type="entry name" value="Bac_transf"/>
    <property type="match status" value="1"/>
</dbReference>
<dbReference type="InterPro" id="IPR036291">
    <property type="entry name" value="NAD(P)-bd_dom_sf"/>
</dbReference>
<dbReference type="Proteomes" id="UP000885750">
    <property type="component" value="Unassembled WGS sequence"/>
</dbReference>
<feature type="transmembrane region" description="Helical" evidence="7">
    <location>
        <begin position="278"/>
        <end position="299"/>
    </location>
</feature>
<dbReference type="GO" id="GO:0009242">
    <property type="term" value="P:colanic acid biosynthetic process"/>
    <property type="evidence" value="ECO:0007669"/>
    <property type="project" value="TreeGrafter"/>
</dbReference>
<feature type="transmembrane region" description="Helical" evidence="7">
    <location>
        <begin position="12"/>
        <end position="33"/>
    </location>
</feature>
<dbReference type="GO" id="GO:0089702">
    <property type="term" value="F:undecaprenyl-phosphate glucose phosphotransferase activity"/>
    <property type="evidence" value="ECO:0007669"/>
    <property type="project" value="UniProtKB-EC"/>
</dbReference>
<evidence type="ECO:0000256" key="7">
    <source>
        <dbReference type="SAM" id="Phobius"/>
    </source>
</evidence>
<feature type="transmembrane region" description="Helical" evidence="7">
    <location>
        <begin position="99"/>
        <end position="122"/>
    </location>
</feature>
<keyword evidence="6 7" id="KW-0472">Membrane</keyword>
<evidence type="ECO:0000256" key="5">
    <source>
        <dbReference type="ARBA" id="ARBA00022989"/>
    </source>
</evidence>
<dbReference type="SUPFAM" id="SSF51735">
    <property type="entry name" value="NAD(P)-binding Rossmann-fold domains"/>
    <property type="match status" value="1"/>
</dbReference>
<dbReference type="NCBIfam" id="TIGR03025">
    <property type="entry name" value="EPS_sugtrans"/>
    <property type="match status" value="1"/>
</dbReference>
<gene>
    <name evidence="9" type="ORF">ENJ51_08720</name>
</gene>
<evidence type="ECO:0000256" key="2">
    <source>
        <dbReference type="ARBA" id="ARBA00006464"/>
    </source>
</evidence>
<dbReference type="NCBIfam" id="TIGR03023">
    <property type="entry name" value="WcaJ_sugtrans"/>
    <property type="match status" value="1"/>
</dbReference>
<evidence type="ECO:0000256" key="3">
    <source>
        <dbReference type="ARBA" id="ARBA00022679"/>
    </source>
</evidence>
<feature type="transmembrane region" description="Helical" evidence="7">
    <location>
        <begin position="39"/>
        <end position="60"/>
    </location>
</feature>
<dbReference type="PANTHER" id="PTHR30576:SF21">
    <property type="entry name" value="UDP-GLUCOSE:UNDECAPRENYL-PHOSPHATE GLUCOSE-1-PHOSPHATE TRANSFERASE"/>
    <property type="match status" value="1"/>
</dbReference>
<dbReference type="InterPro" id="IPR017473">
    <property type="entry name" value="Undecaprenyl-P_gluc_Ptfrase"/>
</dbReference>
<protein>
    <submittedName>
        <fullName evidence="9">Undecaprenyl-phosphate glucose phosphotransferase</fullName>
        <ecNumber evidence="9">2.7.8.31</ecNumber>
    </submittedName>
</protein>
<dbReference type="PANTHER" id="PTHR30576">
    <property type="entry name" value="COLANIC BIOSYNTHESIS UDP-GLUCOSE LIPID CARRIER TRANSFERASE"/>
    <property type="match status" value="1"/>
</dbReference>
<evidence type="ECO:0000256" key="6">
    <source>
        <dbReference type="ARBA" id="ARBA00023136"/>
    </source>
</evidence>
<keyword evidence="4 7" id="KW-0812">Transmembrane</keyword>
<feature type="domain" description="Bacterial sugar transferase" evidence="8">
    <location>
        <begin position="273"/>
        <end position="455"/>
    </location>
</feature>
<keyword evidence="3 9" id="KW-0808">Transferase</keyword>
<organism evidence="9">
    <name type="scientific">Leucothrix mucor</name>
    <dbReference type="NCBI Taxonomy" id="45248"/>
    <lineage>
        <taxon>Bacteria</taxon>
        <taxon>Pseudomonadati</taxon>
        <taxon>Pseudomonadota</taxon>
        <taxon>Gammaproteobacteria</taxon>
        <taxon>Thiotrichales</taxon>
        <taxon>Thiotrichaceae</taxon>
        <taxon>Leucothrix</taxon>
    </lineage>
</organism>
<dbReference type="AlphaFoldDB" id="A0A7V2T0F7"/>
<comment type="caution">
    <text evidence="9">The sequence shown here is derived from an EMBL/GenBank/DDBJ whole genome shotgun (WGS) entry which is preliminary data.</text>
</comment>
<keyword evidence="5 7" id="KW-1133">Transmembrane helix</keyword>
<evidence type="ECO:0000259" key="8">
    <source>
        <dbReference type="Pfam" id="PF02397"/>
    </source>
</evidence>
<sequence>MEDKRFSSELVYRSADNLTILFALLLGAFYTKFYNVDSYIIAGLCAVILFGLISRFTEIYTSWSGRPLRDEAVRVTITWIFTFLSLIFIAFMTKTSEQFSRFVLVSWSISTPIFIILVRFGLRKIFAHFRRVGINNRTVAIVGITENGLRFAHDLENRPEYGYHVVGFYDERIKSNRSNIDKLEAYQYLGDFEDLIESARRGEWDQIYFALPVEAKNRMLKLLEALSDSATPIRLLPDYFTTNLLQSKFMEIADTPVLCIYDSPFSADHAILKRVEDILIGSVILILISPIMLAIALIIKFTSKGSVLFKQTRYGLNGEKIKVWKFRSMTVCEDGDKVTQACKNDSRFTPVGQFLRKTSLDELPQFINVIQGRMSIVGPRPHAVAHNEEYRSRIPGYMLRHLVKPGITGWAQINGWRGETNTIYKMEKRVEFDLEYMREWTLWLDLKIIFLTIFRGFLDKNAY</sequence>
<evidence type="ECO:0000256" key="1">
    <source>
        <dbReference type="ARBA" id="ARBA00004141"/>
    </source>
</evidence>
<name>A0A7V2T0F7_LEUMU</name>
<accession>A0A7V2T0F7</accession>
<dbReference type="Pfam" id="PF13727">
    <property type="entry name" value="CoA_binding_3"/>
    <property type="match status" value="1"/>
</dbReference>
<dbReference type="GO" id="GO:0016020">
    <property type="term" value="C:membrane"/>
    <property type="evidence" value="ECO:0007669"/>
    <property type="project" value="UniProtKB-SubCell"/>
</dbReference>
<proteinExistence type="inferred from homology"/>
<evidence type="ECO:0000256" key="4">
    <source>
        <dbReference type="ARBA" id="ARBA00022692"/>
    </source>
</evidence>
<dbReference type="EC" id="2.7.8.31" evidence="9"/>
<comment type="subcellular location">
    <subcellularLocation>
        <location evidence="1">Membrane</location>
        <topology evidence="1">Multi-pass membrane protein</topology>
    </subcellularLocation>
</comment>
<reference evidence="9" key="1">
    <citation type="journal article" date="2020" name="mSystems">
        <title>Genome- and Community-Level Interaction Insights into Carbon Utilization and Element Cycling Functions of Hydrothermarchaeota in Hydrothermal Sediment.</title>
        <authorList>
            <person name="Zhou Z."/>
            <person name="Liu Y."/>
            <person name="Xu W."/>
            <person name="Pan J."/>
            <person name="Luo Z.H."/>
            <person name="Li M."/>
        </authorList>
    </citation>
    <scope>NUCLEOTIDE SEQUENCE [LARGE SCALE GENOMIC DNA]</scope>
    <source>
        <strain evidence="9">HyVt-493</strain>
    </source>
</reference>
<feature type="transmembrane region" description="Helical" evidence="7">
    <location>
        <begin position="72"/>
        <end position="93"/>
    </location>
</feature>
<dbReference type="InterPro" id="IPR003362">
    <property type="entry name" value="Bact_transf"/>
</dbReference>
<dbReference type="Gene3D" id="3.40.50.720">
    <property type="entry name" value="NAD(P)-binding Rossmann-like Domain"/>
    <property type="match status" value="1"/>
</dbReference>
<evidence type="ECO:0000313" key="9">
    <source>
        <dbReference type="EMBL" id="HFC92880.1"/>
    </source>
</evidence>